<dbReference type="CDD" id="cd01949">
    <property type="entry name" value="GGDEF"/>
    <property type="match status" value="1"/>
</dbReference>
<dbReference type="Proteomes" id="UP000585721">
    <property type="component" value="Unassembled WGS sequence"/>
</dbReference>
<dbReference type="SUPFAM" id="SSF141868">
    <property type="entry name" value="EAL domain-like"/>
    <property type="match status" value="1"/>
</dbReference>
<protein>
    <submittedName>
        <fullName evidence="4">Diguanylate cyclase (GGDEF)-like protein</fullName>
    </submittedName>
</protein>
<gene>
    <name evidence="4" type="ORF">HNR75_001340</name>
</gene>
<keyword evidence="1" id="KW-0812">Transmembrane</keyword>
<evidence type="ECO:0000313" key="5">
    <source>
        <dbReference type="Proteomes" id="UP000585721"/>
    </source>
</evidence>
<dbReference type="SUPFAM" id="SSF55073">
    <property type="entry name" value="Nucleotide cyclase"/>
    <property type="match status" value="1"/>
</dbReference>
<keyword evidence="5" id="KW-1185">Reference proteome</keyword>
<evidence type="ECO:0000259" key="3">
    <source>
        <dbReference type="PROSITE" id="PS50887"/>
    </source>
</evidence>
<dbReference type="InterPro" id="IPR050706">
    <property type="entry name" value="Cyclic-di-GMP_PDE-like"/>
</dbReference>
<dbReference type="InterPro" id="IPR001633">
    <property type="entry name" value="EAL_dom"/>
</dbReference>
<dbReference type="PROSITE" id="PS50887">
    <property type="entry name" value="GGDEF"/>
    <property type="match status" value="1"/>
</dbReference>
<name>A0A841G8I6_9GAMM</name>
<dbReference type="PANTHER" id="PTHR33121:SF79">
    <property type="entry name" value="CYCLIC DI-GMP PHOSPHODIESTERASE PDED-RELATED"/>
    <property type="match status" value="1"/>
</dbReference>
<dbReference type="AlphaFoldDB" id="A0A841G8I6"/>
<dbReference type="GO" id="GO:0071111">
    <property type="term" value="F:cyclic-guanylate-specific phosphodiesterase activity"/>
    <property type="evidence" value="ECO:0007669"/>
    <property type="project" value="InterPro"/>
</dbReference>
<sequence length="532" mass="59773">MKAQTIYHKQWLSLCIILLIAVISNLFVFTVWLDGANSTGQNLISSGILIISLLVLHLSHQLLLKKAEKQTASELTASQSSAGNLFPFLSSAIQQKKESLSQDVEKLRKINSELEHKALLDSLTGLQNRSAFRKDLMALLQPNSSPDKACLCLIRSTELTTINHQRGRIAGDEYLMAIAEIIQNVSRRFSTDRIYRLSGSDYAILIPHVSPSMAPVLGKELKQLFDNLQTQIATESIAYSGITLLHPGQQPEQPLARADLALAKAQTSTVNGWYFQEEDSTDDAFQGENHWQQAIQAIIETRHVGFSGQEIQPLNMAICNYIQIIPRFTGTNQQSLPLETVYAMAMRHGMMNKLEELVIENMLQQHKQHPENVARWGLNLSASALFNSSFIGWLEQLLLQEHDVAPDLVFEMDEEMLDCHPAASMRMFEMLRRAGSRTCISRFGKGLSSFRLYRELRPDYIKLDSGLIDILARDTTSQQFIRMIIEISHRAGCVVIAEGVETMAQREILERMYVDGIQGQLVSKTIAISETS</sequence>
<dbReference type="Pfam" id="PF00563">
    <property type="entry name" value="EAL"/>
    <property type="match status" value="1"/>
</dbReference>
<keyword evidence="1" id="KW-0472">Membrane</keyword>
<dbReference type="PROSITE" id="PS50883">
    <property type="entry name" value="EAL"/>
    <property type="match status" value="1"/>
</dbReference>
<dbReference type="CDD" id="cd01948">
    <property type="entry name" value="EAL"/>
    <property type="match status" value="1"/>
</dbReference>
<comment type="caution">
    <text evidence="4">The sequence shown here is derived from an EMBL/GenBank/DDBJ whole genome shotgun (WGS) entry which is preliminary data.</text>
</comment>
<dbReference type="PANTHER" id="PTHR33121">
    <property type="entry name" value="CYCLIC DI-GMP PHOSPHODIESTERASE PDEF"/>
    <property type="match status" value="1"/>
</dbReference>
<dbReference type="SMART" id="SM00267">
    <property type="entry name" value="GGDEF"/>
    <property type="match status" value="1"/>
</dbReference>
<feature type="domain" description="GGDEF" evidence="3">
    <location>
        <begin position="147"/>
        <end position="278"/>
    </location>
</feature>
<feature type="transmembrane region" description="Helical" evidence="1">
    <location>
        <begin position="12"/>
        <end position="32"/>
    </location>
</feature>
<dbReference type="Pfam" id="PF00990">
    <property type="entry name" value="GGDEF"/>
    <property type="match status" value="1"/>
</dbReference>
<dbReference type="Gene3D" id="3.30.70.270">
    <property type="match status" value="1"/>
</dbReference>
<dbReference type="InterPro" id="IPR043128">
    <property type="entry name" value="Rev_trsase/Diguanyl_cyclase"/>
</dbReference>
<dbReference type="Gene3D" id="3.20.20.450">
    <property type="entry name" value="EAL domain"/>
    <property type="match status" value="1"/>
</dbReference>
<dbReference type="InterPro" id="IPR029787">
    <property type="entry name" value="Nucleotide_cyclase"/>
</dbReference>
<proteinExistence type="predicted"/>
<dbReference type="EMBL" id="JACHGR010000004">
    <property type="protein sequence ID" value="MBB6055434.1"/>
    <property type="molecule type" value="Genomic_DNA"/>
</dbReference>
<feature type="domain" description="EAL" evidence="2">
    <location>
        <begin position="288"/>
        <end position="532"/>
    </location>
</feature>
<keyword evidence="1" id="KW-1133">Transmembrane helix</keyword>
<reference evidence="4 5" key="1">
    <citation type="submission" date="2020-08" db="EMBL/GenBank/DDBJ databases">
        <title>Genomic Encyclopedia of Type Strains, Phase IV (KMG-IV): sequencing the most valuable type-strain genomes for metagenomic binning, comparative biology and taxonomic classification.</title>
        <authorList>
            <person name="Goeker M."/>
        </authorList>
    </citation>
    <scope>NUCLEOTIDE SEQUENCE [LARGE SCALE GENOMIC DNA]</scope>
    <source>
        <strain evidence="4 5">DSM 22975</strain>
    </source>
</reference>
<evidence type="ECO:0000313" key="4">
    <source>
        <dbReference type="EMBL" id="MBB6055434.1"/>
    </source>
</evidence>
<dbReference type="SMART" id="SM00052">
    <property type="entry name" value="EAL"/>
    <property type="match status" value="1"/>
</dbReference>
<dbReference type="NCBIfam" id="TIGR00254">
    <property type="entry name" value="GGDEF"/>
    <property type="match status" value="1"/>
</dbReference>
<dbReference type="RefSeq" id="WP_188026216.1">
    <property type="nucleotide sequence ID" value="NZ_JACHGR010000004.1"/>
</dbReference>
<evidence type="ECO:0000259" key="2">
    <source>
        <dbReference type="PROSITE" id="PS50883"/>
    </source>
</evidence>
<accession>A0A841G8I6</accession>
<organism evidence="4 5">
    <name type="scientific">Tolumonas osonensis</name>
    <dbReference type="NCBI Taxonomy" id="675874"/>
    <lineage>
        <taxon>Bacteria</taxon>
        <taxon>Pseudomonadati</taxon>
        <taxon>Pseudomonadota</taxon>
        <taxon>Gammaproteobacteria</taxon>
        <taxon>Aeromonadales</taxon>
        <taxon>Aeromonadaceae</taxon>
        <taxon>Tolumonas</taxon>
    </lineage>
</organism>
<dbReference type="InterPro" id="IPR000160">
    <property type="entry name" value="GGDEF_dom"/>
</dbReference>
<dbReference type="InterPro" id="IPR035919">
    <property type="entry name" value="EAL_sf"/>
</dbReference>
<evidence type="ECO:0000256" key="1">
    <source>
        <dbReference type="SAM" id="Phobius"/>
    </source>
</evidence>